<proteinExistence type="predicted"/>
<evidence type="ECO:0000256" key="2">
    <source>
        <dbReference type="SAM" id="Phobius"/>
    </source>
</evidence>
<evidence type="ECO:0000313" key="3">
    <source>
        <dbReference type="EMBL" id="BCZ82637.1"/>
    </source>
</evidence>
<reference evidence="3 4" key="1">
    <citation type="journal article" date="2022" name="Front. Microbiol.">
        <title>Identification and characterization of a novel class of self-sufficient cytochrome P450 hydroxylase involved in cyclohexanecarboxylate degradation in Paraburkholderia terrae strain KU-64.</title>
        <authorList>
            <person name="Yamamoto T."/>
            <person name="Hasegawa Y."/>
            <person name="Iwaki H."/>
        </authorList>
    </citation>
    <scope>NUCLEOTIDE SEQUENCE [LARGE SCALE GENOMIC DNA]</scope>
    <source>
        <strain evidence="3 4">KU-64</strain>
    </source>
</reference>
<keyword evidence="2" id="KW-1133">Transmembrane helix</keyword>
<dbReference type="EMBL" id="AP024957">
    <property type="protein sequence ID" value="BCZ82637.1"/>
    <property type="molecule type" value="Genomic_DNA"/>
</dbReference>
<name>A0ABN6JNV4_9BURK</name>
<keyword evidence="4" id="KW-1185">Reference proteome</keyword>
<accession>A0ABN6JNV4</accession>
<keyword evidence="2" id="KW-0812">Transmembrane</keyword>
<sequence length="67" mass="7376">MARRTVTVPVMVVMLLPFVAVPIAVSIPVTLPVPSGRHDDHRRRCNDDGRRYANIDANPNVGGIRKS</sequence>
<organism evidence="3 4">
    <name type="scientific">Paraburkholderia terrae</name>
    <dbReference type="NCBI Taxonomy" id="311230"/>
    <lineage>
        <taxon>Bacteria</taxon>
        <taxon>Pseudomonadati</taxon>
        <taxon>Pseudomonadota</taxon>
        <taxon>Betaproteobacteria</taxon>
        <taxon>Burkholderiales</taxon>
        <taxon>Burkholderiaceae</taxon>
        <taxon>Paraburkholderia</taxon>
    </lineage>
</organism>
<dbReference type="Proteomes" id="UP001319874">
    <property type="component" value="Chromosome 3"/>
</dbReference>
<feature type="region of interest" description="Disordered" evidence="1">
    <location>
        <begin position="35"/>
        <end position="67"/>
    </location>
</feature>
<evidence type="ECO:0000256" key="1">
    <source>
        <dbReference type="SAM" id="MobiDB-lite"/>
    </source>
</evidence>
<protein>
    <recommendedName>
        <fullName evidence="5">Secreted peptide</fullName>
    </recommendedName>
</protein>
<evidence type="ECO:0000313" key="4">
    <source>
        <dbReference type="Proteomes" id="UP001319874"/>
    </source>
</evidence>
<feature type="transmembrane region" description="Helical" evidence="2">
    <location>
        <begin position="6"/>
        <end position="33"/>
    </location>
</feature>
<keyword evidence="2" id="KW-0472">Membrane</keyword>
<evidence type="ECO:0008006" key="5">
    <source>
        <dbReference type="Google" id="ProtNLM"/>
    </source>
</evidence>
<gene>
    <name evidence="3" type="ORF">PTKU64_63120</name>
</gene>